<organism evidence="1 2">
    <name type="scientific">Panagrellus redivivus</name>
    <name type="common">Microworm</name>
    <dbReference type="NCBI Taxonomy" id="6233"/>
    <lineage>
        <taxon>Eukaryota</taxon>
        <taxon>Metazoa</taxon>
        <taxon>Ecdysozoa</taxon>
        <taxon>Nematoda</taxon>
        <taxon>Chromadorea</taxon>
        <taxon>Rhabditida</taxon>
        <taxon>Tylenchina</taxon>
        <taxon>Panagrolaimomorpha</taxon>
        <taxon>Panagrolaimoidea</taxon>
        <taxon>Panagrolaimidae</taxon>
        <taxon>Panagrellus</taxon>
    </lineage>
</organism>
<evidence type="ECO:0000313" key="2">
    <source>
        <dbReference type="WBParaSite" id="Pan_g1242.t1"/>
    </source>
</evidence>
<proteinExistence type="predicted"/>
<reference evidence="2" key="2">
    <citation type="submission" date="2020-10" db="UniProtKB">
        <authorList>
            <consortium name="WormBaseParasite"/>
        </authorList>
    </citation>
    <scope>IDENTIFICATION</scope>
</reference>
<sequence>MYPLSTYSYSFQRRLRELASPVEAYNLQVADIDETLNLSPHIQAITFPTLVVRTESTNDGIRIRFSDWHYNYYELTPTVLFKIKYLRLHDIRDFNQISDIHLENHIALDKNLEISIFTSTINKKFLKQIRSLIAESKCTLLSFNQCVFTKEVTIGWMNNLFASVKRIRHYRTLFNGPYLEDFHEVLMREVCVDDKVETIEESRGEMILNTSLNLTLKDAISLLNYNDVS</sequence>
<dbReference type="Proteomes" id="UP000492821">
    <property type="component" value="Unassembled WGS sequence"/>
</dbReference>
<dbReference type="WBParaSite" id="Pan_g1242.t1">
    <property type="protein sequence ID" value="Pan_g1242.t1"/>
    <property type="gene ID" value="Pan_g1242"/>
</dbReference>
<accession>A0A7E4UT42</accession>
<dbReference type="AlphaFoldDB" id="A0A7E4UT42"/>
<evidence type="ECO:0000313" key="1">
    <source>
        <dbReference type="Proteomes" id="UP000492821"/>
    </source>
</evidence>
<keyword evidence="1" id="KW-1185">Reference proteome</keyword>
<reference evidence="1" key="1">
    <citation type="journal article" date="2013" name="Genetics">
        <title>The draft genome and transcriptome of Panagrellus redivivus are shaped by the harsh demands of a free-living lifestyle.</title>
        <authorList>
            <person name="Srinivasan J."/>
            <person name="Dillman A.R."/>
            <person name="Macchietto M.G."/>
            <person name="Heikkinen L."/>
            <person name="Lakso M."/>
            <person name="Fracchia K.M."/>
            <person name="Antoshechkin I."/>
            <person name="Mortazavi A."/>
            <person name="Wong G."/>
            <person name="Sternberg P.W."/>
        </authorList>
    </citation>
    <scope>NUCLEOTIDE SEQUENCE [LARGE SCALE GENOMIC DNA]</scope>
    <source>
        <strain evidence="1">MT8872</strain>
    </source>
</reference>
<name>A0A7E4UT42_PANRE</name>
<protein>
    <submittedName>
        <fullName evidence="2">FTH domain-containing protein</fullName>
    </submittedName>
</protein>